<evidence type="ECO:0000313" key="2">
    <source>
        <dbReference type="Proteomes" id="UP000616769"/>
    </source>
</evidence>
<accession>A0A132A5D3</accession>
<reference evidence="1 2" key="1">
    <citation type="journal article" date="2015" name="Parasit. Vectors">
        <title>Draft genome of the scabies mite.</title>
        <authorList>
            <person name="Rider S.D.Jr."/>
            <person name="Morgan M.S."/>
            <person name="Arlian L.G."/>
        </authorList>
    </citation>
    <scope>NUCLEOTIDE SEQUENCE [LARGE SCALE GENOMIC DNA]</scope>
    <source>
        <strain evidence="1">Arlian Lab</strain>
    </source>
</reference>
<protein>
    <submittedName>
        <fullName evidence="1">Uncharacterized protein</fullName>
    </submittedName>
</protein>
<dbReference type="AlphaFoldDB" id="A0A132A5D3"/>
<comment type="caution">
    <text evidence="1">The sequence shown here is derived from an EMBL/GenBank/DDBJ whole genome shotgun (WGS) entry which is preliminary data.</text>
</comment>
<name>A0A132A5D3_SARSC</name>
<gene>
    <name evidence="1" type="ORF">QR98_0046440</name>
</gene>
<sequence>MNQSRFNHSPKICLDINGTVIEDGQKYLPLEMDVCTEVIFYQSILFNDSKDLTDQSNSPILVHLYGCDLLNDNHQLAIPNQVRIFYKFNERILPPPCYGEFEATEEIRPDCSTLYDSPPAYEQINSVEDSKWNRSHRDHHCLLFNYNIDV</sequence>
<dbReference type="VEuPathDB" id="VectorBase:SSCA001892"/>
<dbReference type="Proteomes" id="UP000616769">
    <property type="component" value="Unassembled WGS sequence"/>
</dbReference>
<dbReference type="EMBL" id="JXLN01010678">
    <property type="protein sequence ID" value="KPM06171.1"/>
    <property type="molecule type" value="Genomic_DNA"/>
</dbReference>
<proteinExistence type="predicted"/>
<evidence type="ECO:0000313" key="1">
    <source>
        <dbReference type="EMBL" id="KPM06171.1"/>
    </source>
</evidence>
<organism evidence="1 2">
    <name type="scientific">Sarcoptes scabiei</name>
    <name type="common">Itch mite</name>
    <name type="synonym">Acarus scabiei</name>
    <dbReference type="NCBI Taxonomy" id="52283"/>
    <lineage>
        <taxon>Eukaryota</taxon>
        <taxon>Metazoa</taxon>
        <taxon>Ecdysozoa</taxon>
        <taxon>Arthropoda</taxon>
        <taxon>Chelicerata</taxon>
        <taxon>Arachnida</taxon>
        <taxon>Acari</taxon>
        <taxon>Acariformes</taxon>
        <taxon>Sarcoptiformes</taxon>
        <taxon>Astigmata</taxon>
        <taxon>Psoroptidia</taxon>
        <taxon>Sarcoptoidea</taxon>
        <taxon>Sarcoptidae</taxon>
        <taxon>Sarcoptinae</taxon>
        <taxon>Sarcoptes</taxon>
    </lineage>
</organism>
<dbReference type="OrthoDB" id="6512298at2759"/>